<feature type="compositionally biased region" description="Polar residues" evidence="1">
    <location>
        <begin position="375"/>
        <end position="388"/>
    </location>
</feature>
<evidence type="ECO:0008006" key="4">
    <source>
        <dbReference type="Google" id="ProtNLM"/>
    </source>
</evidence>
<reference evidence="2" key="1">
    <citation type="journal article" date="2021" name="Nat. Commun.">
        <title>Genetic determinants of endophytism in the Arabidopsis root mycobiome.</title>
        <authorList>
            <person name="Mesny F."/>
            <person name="Miyauchi S."/>
            <person name="Thiergart T."/>
            <person name="Pickel B."/>
            <person name="Atanasova L."/>
            <person name="Karlsson M."/>
            <person name="Huettel B."/>
            <person name="Barry K.W."/>
            <person name="Haridas S."/>
            <person name="Chen C."/>
            <person name="Bauer D."/>
            <person name="Andreopoulos W."/>
            <person name="Pangilinan J."/>
            <person name="LaButti K."/>
            <person name="Riley R."/>
            <person name="Lipzen A."/>
            <person name="Clum A."/>
            <person name="Drula E."/>
            <person name="Henrissat B."/>
            <person name="Kohler A."/>
            <person name="Grigoriev I.V."/>
            <person name="Martin F.M."/>
            <person name="Hacquard S."/>
        </authorList>
    </citation>
    <scope>NUCLEOTIDE SEQUENCE</scope>
    <source>
        <strain evidence="2">MPI-SDFR-AT-0120</strain>
    </source>
</reference>
<feature type="compositionally biased region" description="Basic and acidic residues" evidence="1">
    <location>
        <begin position="1"/>
        <end position="13"/>
    </location>
</feature>
<dbReference type="EMBL" id="JAGMVJ010000005">
    <property type="protein sequence ID" value="KAH7090688.1"/>
    <property type="molecule type" value="Genomic_DNA"/>
</dbReference>
<proteinExistence type="predicted"/>
<feature type="compositionally biased region" description="Basic and acidic residues" evidence="1">
    <location>
        <begin position="433"/>
        <end position="447"/>
    </location>
</feature>
<feature type="compositionally biased region" description="Basic and acidic residues" evidence="1">
    <location>
        <begin position="28"/>
        <end position="39"/>
    </location>
</feature>
<evidence type="ECO:0000256" key="1">
    <source>
        <dbReference type="SAM" id="MobiDB-lite"/>
    </source>
</evidence>
<feature type="compositionally biased region" description="Low complexity" evidence="1">
    <location>
        <begin position="144"/>
        <end position="156"/>
    </location>
</feature>
<gene>
    <name evidence="2" type="ORF">FB567DRAFT_298160</name>
</gene>
<evidence type="ECO:0000313" key="2">
    <source>
        <dbReference type="EMBL" id="KAH7090688.1"/>
    </source>
</evidence>
<accession>A0A8K0W1D9</accession>
<sequence length="918" mass="103629">MSYTAHDDRDRHRDHPRRRHDSYYSLSRDTDAYPRRDKTLAAMKSSTRPSSYASSSPYEPRPRTRKQQTWPPSPSVEDETASLTREVRPLTPSTPSSAPEGEPPVATRGTVDQEKLLEEIGSPDDRRFVLVSDCRDGDHAAPHASGSASGSSSSSSIRDRRRKSVAERGNMAPIDTAIDTAMERVDPPVFTERVSTPYAFTRPHKESTAPTPRADFLSPEPMTPRSAGIPPSAPQSASRSEVFDDSDLESDHTARLRASERKTARYSFVKSDLQKEDLRTHLYGPQPTPEPRRRESAQHLPPSFRKGDSSGSSKDSSYPESPRSSSSSLHGGSNKSGPHPVGSSYPSNSRTPSRPSSPSQHVPSPRLPPRIRESPSFSRPASRGNTRPASPLSFPSTVRPPSPRPSTITDADWHSTYPPVVARDRSMQPSRVGRHETMPDLHPRIDVHSPSPARAPATALPYPVDDRPLDVFMPSESHYQFDHSTVASPRQAFPDSPRPAASSTSGSPRLTDIAHRAARNKITNPDDQTCARRTRSNSVRSQADTDDRREARGRRSANIGINKPLPSCPRDLPSKQYDDWYSLKGYRNFDICPSCYSGVFADTPFAAHFSQSRLGERPTERFCDFSSPWIRLAWLLTIKQRRPSLELLYALADIVDIDRPCPDSQELSSDRVTWYGIANQRDGVHVANFSICSCDKRMIETLFQTMRGYFTKLPSTYTANAPAKYMCSLRTSSRRFPKYLDLLVELDAEAQDLDERPKIDRFIQMAREHAFKGECSKDKSFVRKAWHFIPSLPELTVCEECYEELIWPALQFKSTSSSIPRLFNKSIQLVPTEDYEIGSSCCLYSPRMRKVLSTSIREDDFTYLKRKAVDRRRAEMRLAREKKSIMNWMIGLDRSGAQWERAKSELKTLEKEWTTYWE</sequence>
<dbReference type="Proteomes" id="UP000813461">
    <property type="component" value="Unassembled WGS sequence"/>
</dbReference>
<feature type="region of interest" description="Disordered" evidence="1">
    <location>
        <begin position="482"/>
        <end position="570"/>
    </location>
</feature>
<keyword evidence="3" id="KW-1185">Reference proteome</keyword>
<feature type="compositionally biased region" description="Low complexity" evidence="1">
    <location>
        <begin position="45"/>
        <end position="58"/>
    </location>
</feature>
<protein>
    <recommendedName>
        <fullName evidence="4">Ser arg-related nuclear matrix protein</fullName>
    </recommendedName>
</protein>
<dbReference type="OrthoDB" id="5296at2759"/>
<dbReference type="AlphaFoldDB" id="A0A8K0W1D9"/>
<name>A0A8K0W1D9_9PLEO</name>
<feature type="compositionally biased region" description="Basic and acidic residues" evidence="1">
    <location>
        <begin position="111"/>
        <end position="141"/>
    </location>
</feature>
<feature type="region of interest" description="Disordered" evidence="1">
    <location>
        <begin position="1"/>
        <end position="459"/>
    </location>
</feature>
<organism evidence="2 3">
    <name type="scientific">Paraphoma chrysanthemicola</name>
    <dbReference type="NCBI Taxonomy" id="798071"/>
    <lineage>
        <taxon>Eukaryota</taxon>
        <taxon>Fungi</taxon>
        <taxon>Dikarya</taxon>
        <taxon>Ascomycota</taxon>
        <taxon>Pezizomycotina</taxon>
        <taxon>Dothideomycetes</taxon>
        <taxon>Pleosporomycetidae</taxon>
        <taxon>Pleosporales</taxon>
        <taxon>Pleosporineae</taxon>
        <taxon>Phaeosphaeriaceae</taxon>
        <taxon>Paraphoma</taxon>
    </lineage>
</organism>
<evidence type="ECO:0000313" key="3">
    <source>
        <dbReference type="Proteomes" id="UP000813461"/>
    </source>
</evidence>
<feature type="compositionally biased region" description="Basic and acidic residues" evidence="1">
    <location>
        <begin position="249"/>
        <end position="263"/>
    </location>
</feature>
<comment type="caution">
    <text evidence="2">The sequence shown here is derived from an EMBL/GenBank/DDBJ whole genome shotgun (WGS) entry which is preliminary data.</text>
</comment>
<feature type="compositionally biased region" description="Low complexity" evidence="1">
    <location>
        <begin position="309"/>
        <end position="359"/>
    </location>
</feature>